<comment type="caution">
    <text evidence="1">The sequence shown here is derived from an EMBL/GenBank/DDBJ whole genome shotgun (WGS) entry which is preliminary data.</text>
</comment>
<protein>
    <submittedName>
        <fullName evidence="1">Uncharacterized protein</fullName>
    </submittedName>
</protein>
<accession>A0ABT0GBW5</accession>
<geneLocation type="plasmid" evidence="1">
    <name>unnamed7</name>
</geneLocation>
<dbReference type="EMBL" id="JAKRKC020000010">
    <property type="protein sequence ID" value="MCK2222097.1"/>
    <property type="molecule type" value="Genomic_DNA"/>
</dbReference>
<gene>
    <name evidence="1" type="ORF">MF672_051075</name>
</gene>
<organism evidence="1 2">
    <name type="scientific">Actinomadura luzonensis</name>
    <dbReference type="NCBI Taxonomy" id="2805427"/>
    <lineage>
        <taxon>Bacteria</taxon>
        <taxon>Bacillati</taxon>
        <taxon>Actinomycetota</taxon>
        <taxon>Actinomycetes</taxon>
        <taxon>Streptosporangiales</taxon>
        <taxon>Thermomonosporaceae</taxon>
        <taxon>Actinomadura</taxon>
    </lineage>
</organism>
<evidence type="ECO:0000313" key="2">
    <source>
        <dbReference type="Proteomes" id="UP001317259"/>
    </source>
</evidence>
<reference evidence="1 2" key="1">
    <citation type="submission" date="2022-04" db="EMBL/GenBank/DDBJ databases">
        <title>Genome draft of Actinomadura sp. ATCC 31491.</title>
        <authorList>
            <person name="Shi X."/>
            <person name="Du Y."/>
        </authorList>
    </citation>
    <scope>NUCLEOTIDE SEQUENCE [LARGE SCALE GENOMIC DNA]</scope>
    <source>
        <strain evidence="1 2">ATCC 31491</strain>
        <plasmid evidence="1">unnamed7</plasmid>
    </source>
</reference>
<name>A0ABT0GBW5_9ACTN</name>
<proteinExistence type="predicted"/>
<dbReference type="Proteomes" id="UP001317259">
    <property type="component" value="Unassembled WGS sequence"/>
</dbReference>
<dbReference type="RefSeq" id="WP_247815867.1">
    <property type="nucleotide sequence ID" value="NZ_JAKRKC020000010.1"/>
</dbReference>
<keyword evidence="1" id="KW-0614">Plasmid</keyword>
<keyword evidence="2" id="KW-1185">Reference proteome</keyword>
<evidence type="ECO:0000313" key="1">
    <source>
        <dbReference type="EMBL" id="MCK2222097.1"/>
    </source>
</evidence>
<sequence>MPQDDRPSPFTRDEQPFESWEELRDNADQFDDDLNVVIWWDWYPPSDGSPTDTLILYVAMGGQERVYPWSAPVTRGQEPEIRAWLQHRLRRLLGYWQIIPIPQEGPA</sequence>